<sequence length="104" mass="11968">MPRKTKREKIEAKQRRMSNHSLSHQHKRERISTESIQKKAVSKTILTSQKPVSSTFVETVSSYNFKKDLIKSLSITIFLILIQVGIHSASYMGLFDITSFIDIK</sequence>
<feature type="transmembrane region" description="Helical" evidence="2">
    <location>
        <begin position="73"/>
        <end position="94"/>
    </location>
</feature>
<keyword evidence="2" id="KW-1133">Transmembrane helix</keyword>
<comment type="caution">
    <text evidence="3">The sequence shown here is derived from an EMBL/GenBank/DDBJ whole genome shotgun (WGS) entry which is preliminary data.</text>
</comment>
<feature type="compositionally biased region" description="Basic residues" evidence="1">
    <location>
        <begin position="15"/>
        <end position="29"/>
    </location>
</feature>
<evidence type="ECO:0000256" key="2">
    <source>
        <dbReference type="SAM" id="Phobius"/>
    </source>
</evidence>
<accession>A0A2M6IU83</accession>
<evidence type="ECO:0000313" key="3">
    <source>
        <dbReference type="EMBL" id="PIQ73432.1"/>
    </source>
</evidence>
<protein>
    <submittedName>
        <fullName evidence="3">Uncharacterized protein</fullName>
    </submittedName>
</protein>
<keyword evidence="2" id="KW-0472">Membrane</keyword>
<evidence type="ECO:0000256" key="1">
    <source>
        <dbReference type="SAM" id="MobiDB-lite"/>
    </source>
</evidence>
<name>A0A2M6IU83_9BACT</name>
<keyword evidence="2" id="KW-0812">Transmembrane</keyword>
<evidence type="ECO:0000313" key="4">
    <source>
        <dbReference type="Proteomes" id="UP000231056"/>
    </source>
</evidence>
<dbReference type="AlphaFoldDB" id="A0A2M6IU83"/>
<gene>
    <name evidence="3" type="ORF">COV58_02470</name>
</gene>
<reference evidence="3 4" key="1">
    <citation type="submission" date="2017-09" db="EMBL/GenBank/DDBJ databases">
        <title>Depth-based differentiation of microbial function through sediment-hosted aquifers and enrichment of novel symbionts in the deep terrestrial subsurface.</title>
        <authorList>
            <person name="Probst A.J."/>
            <person name="Ladd B."/>
            <person name="Jarett J.K."/>
            <person name="Geller-Mcgrath D.E."/>
            <person name="Sieber C.M."/>
            <person name="Emerson J.B."/>
            <person name="Anantharaman K."/>
            <person name="Thomas B.C."/>
            <person name="Malmstrom R."/>
            <person name="Stieglmeier M."/>
            <person name="Klingl A."/>
            <person name="Woyke T."/>
            <person name="Ryan C.M."/>
            <person name="Banfield J.F."/>
        </authorList>
    </citation>
    <scope>NUCLEOTIDE SEQUENCE [LARGE SCALE GENOMIC DNA]</scope>
    <source>
        <strain evidence="3">CG11_big_fil_rev_8_21_14_0_20_36_8</strain>
    </source>
</reference>
<organism evidence="3 4">
    <name type="scientific">Candidatus Roizmanbacteria bacterium CG11_big_fil_rev_8_21_14_0_20_36_8</name>
    <dbReference type="NCBI Taxonomy" id="1974856"/>
    <lineage>
        <taxon>Bacteria</taxon>
        <taxon>Candidatus Roizmaniibacteriota</taxon>
    </lineage>
</organism>
<feature type="region of interest" description="Disordered" evidence="1">
    <location>
        <begin position="1"/>
        <end position="36"/>
    </location>
</feature>
<dbReference type="EMBL" id="PCVM01000059">
    <property type="protein sequence ID" value="PIQ73432.1"/>
    <property type="molecule type" value="Genomic_DNA"/>
</dbReference>
<dbReference type="Proteomes" id="UP000231056">
    <property type="component" value="Unassembled WGS sequence"/>
</dbReference>
<proteinExistence type="predicted"/>